<comment type="caution">
    <text evidence="1">The sequence shown here is derived from an EMBL/GenBank/DDBJ whole genome shotgun (WGS) entry which is preliminary data.</text>
</comment>
<name>A0A843VN74_COLES</name>
<gene>
    <name evidence="1" type="ORF">Taro_025386</name>
</gene>
<dbReference type="AlphaFoldDB" id="A0A843VN74"/>
<protein>
    <submittedName>
        <fullName evidence="1">Uncharacterized protein</fullName>
    </submittedName>
</protein>
<evidence type="ECO:0000313" key="2">
    <source>
        <dbReference type="Proteomes" id="UP000652761"/>
    </source>
</evidence>
<proteinExistence type="predicted"/>
<dbReference type="Proteomes" id="UP000652761">
    <property type="component" value="Unassembled WGS sequence"/>
</dbReference>
<sequence length="215" mass="22974">MLAGLFVEVAVSIVSVAEAVVVVMVVVAVAPPFPIIDSDLEGDLMWWQCQQPPCLLRSEVVSPPPHLLGQARLEVALFSVGSMTGITPKKYRDSTTGGKSPNLVEEEVDREKEIAISLLLPFCDQDRDKGETVVFFFLLLILLRSGQGQGANGLLLLLLLIGQKIGAAAAGPLPPPFLRPAGEENRAAGPPSSFASALRTGKRGVEVLPFLLFFC</sequence>
<accession>A0A843VN74</accession>
<evidence type="ECO:0000313" key="1">
    <source>
        <dbReference type="EMBL" id="MQL92759.1"/>
    </source>
</evidence>
<dbReference type="EMBL" id="NMUH01001482">
    <property type="protein sequence ID" value="MQL92759.1"/>
    <property type="molecule type" value="Genomic_DNA"/>
</dbReference>
<organism evidence="1 2">
    <name type="scientific">Colocasia esculenta</name>
    <name type="common">Wild taro</name>
    <name type="synonym">Arum esculentum</name>
    <dbReference type="NCBI Taxonomy" id="4460"/>
    <lineage>
        <taxon>Eukaryota</taxon>
        <taxon>Viridiplantae</taxon>
        <taxon>Streptophyta</taxon>
        <taxon>Embryophyta</taxon>
        <taxon>Tracheophyta</taxon>
        <taxon>Spermatophyta</taxon>
        <taxon>Magnoliopsida</taxon>
        <taxon>Liliopsida</taxon>
        <taxon>Araceae</taxon>
        <taxon>Aroideae</taxon>
        <taxon>Colocasieae</taxon>
        <taxon>Colocasia</taxon>
    </lineage>
</organism>
<keyword evidence="2" id="KW-1185">Reference proteome</keyword>
<reference evidence="1" key="1">
    <citation type="submission" date="2017-07" db="EMBL/GenBank/DDBJ databases">
        <title>Taro Niue Genome Assembly and Annotation.</title>
        <authorList>
            <person name="Atibalentja N."/>
            <person name="Keating K."/>
            <person name="Fields C.J."/>
        </authorList>
    </citation>
    <scope>NUCLEOTIDE SEQUENCE</scope>
    <source>
        <strain evidence="1">Niue_2</strain>
        <tissue evidence="1">Leaf</tissue>
    </source>
</reference>